<evidence type="ECO:0000313" key="1">
    <source>
        <dbReference type="EMBL" id="KJF44291.1"/>
    </source>
</evidence>
<accession>A0A0D8JCP1</accession>
<reference evidence="1 2" key="1">
    <citation type="submission" date="2014-09" db="EMBL/GenBank/DDBJ databases">
        <title>Draft Genome Sequence of Draconibacterium sp. JN14CK-3.</title>
        <authorList>
            <person name="Dong C."/>
            <person name="Lai Q."/>
            <person name="Shao Z."/>
        </authorList>
    </citation>
    <scope>NUCLEOTIDE SEQUENCE [LARGE SCALE GENOMIC DNA]</scope>
    <source>
        <strain evidence="1 2">JN14CK-3</strain>
    </source>
</reference>
<dbReference type="EMBL" id="JRHC01000001">
    <property type="protein sequence ID" value="KJF44291.1"/>
    <property type="molecule type" value="Genomic_DNA"/>
</dbReference>
<comment type="caution">
    <text evidence="1">The sequence shown here is derived from an EMBL/GenBank/DDBJ whole genome shotgun (WGS) entry which is preliminary data.</text>
</comment>
<keyword evidence="2" id="KW-1185">Reference proteome</keyword>
<sequence length="86" mass="10316">MTETYRVRIVPECSIIDISYGITIREWVISIMTRVRMILERVRMILERSVIDISHGIMILDWVRSMMDKVRMIVERSEMIRTLTKT</sequence>
<proteinExistence type="predicted"/>
<organism evidence="1 2">
    <name type="scientific">Draconibacterium sediminis</name>
    <dbReference type="NCBI Taxonomy" id="1544798"/>
    <lineage>
        <taxon>Bacteria</taxon>
        <taxon>Pseudomonadati</taxon>
        <taxon>Bacteroidota</taxon>
        <taxon>Bacteroidia</taxon>
        <taxon>Marinilabiliales</taxon>
        <taxon>Prolixibacteraceae</taxon>
        <taxon>Draconibacterium</taxon>
    </lineage>
</organism>
<dbReference type="AlphaFoldDB" id="A0A0D8JCP1"/>
<name>A0A0D8JCP1_9BACT</name>
<protein>
    <submittedName>
        <fullName evidence="1">Uncharacterized protein</fullName>
    </submittedName>
</protein>
<gene>
    <name evidence="1" type="ORF">LH29_01895</name>
</gene>
<dbReference type="Proteomes" id="UP000032544">
    <property type="component" value="Unassembled WGS sequence"/>
</dbReference>
<evidence type="ECO:0000313" key="2">
    <source>
        <dbReference type="Proteomes" id="UP000032544"/>
    </source>
</evidence>